<comment type="catalytic activity">
    <reaction evidence="8">
        <text>L-seryl-[protein] + ATP = O-phospho-L-seryl-[protein] + ADP + H(+)</text>
        <dbReference type="Rhea" id="RHEA:17989"/>
        <dbReference type="Rhea" id="RHEA-COMP:9863"/>
        <dbReference type="Rhea" id="RHEA-COMP:11604"/>
        <dbReference type="ChEBI" id="CHEBI:15378"/>
        <dbReference type="ChEBI" id="CHEBI:29999"/>
        <dbReference type="ChEBI" id="CHEBI:30616"/>
        <dbReference type="ChEBI" id="CHEBI:83421"/>
        <dbReference type="ChEBI" id="CHEBI:456216"/>
        <dbReference type="EC" id="2.7.11.1"/>
    </reaction>
</comment>
<evidence type="ECO:0000256" key="9">
    <source>
        <dbReference type="SAM" id="MobiDB-lite"/>
    </source>
</evidence>
<keyword evidence="12" id="KW-1185">Reference proteome</keyword>
<dbReference type="OrthoDB" id="5622056at2"/>
<dbReference type="eggNOG" id="COG0515">
    <property type="taxonomic scope" value="Bacteria"/>
</dbReference>
<evidence type="ECO:0000313" key="12">
    <source>
        <dbReference type="Proteomes" id="UP000006265"/>
    </source>
</evidence>
<proteinExistence type="predicted"/>
<accession>K5BE28</accession>
<dbReference type="Pfam" id="PF00069">
    <property type="entry name" value="Pkinase"/>
    <property type="match status" value="1"/>
</dbReference>
<gene>
    <name evidence="11" type="ORF">C731_4103</name>
</gene>
<reference evidence="11 12" key="1">
    <citation type="journal article" date="2012" name="J. Bacteriol.">
        <title>Genome sequence of Mycobacterium hassiacum DSM 44199, a rare source of heat-stable mycobacterial proteins.</title>
        <authorList>
            <person name="Tiago I."/>
            <person name="Maranha A."/>
            <person name="Mendes V."/>
            <person name="Alarico S."/>
            <person name="Moynihan P.J."/>
            <person name="Clarke A.J."/>
            <person name="Macedo-Ribeiro S."/>
            <person name="Pereira P.J."/>
            <person name="Empadinhas N."/>
        </authorList>
    </citation>
    <scope>NUCLEOTIDE SEQUENCE [LARGE SCALE GENOMIC DNA]</scope>
    <source>
        <strain evidence="12">DSM 44199 / CIP 105218 / JCM 12690 / 3849</strain>
    </source>
</reference>
<dbReference type="InterPro" id="IPR011009">
    <property type="entry name" value="Kinase-like_dom_sf"/>
</dbReference>
<sequence>MPLAEGDQIAGYTIVRSLGAGGMGEVYLAQHPRLPRLDALKVLPASVCADPEYRARFNREAEIAASLWHPHIVEVHDRGEVDGQLWIAMDYVEGTDAARLAASRYPDGMPPQEVIRLITPIAEALDYAHQRGLTHRDVKPANILIANPGTPDERILLADFGIARRDDDTSGLTGTNITVGTVAYAAPEQLKGDPVDGRADQYALAATAFELLTGTPPFHHSNPAVVISQHLTEEPPAIGSRRPELSSLGPVFEKALAKNPRDRFHRCIDFARALARRLGVPTEELAASEPTRLATPAVTGPRHAKRSTPQKDPRRHRLVAAAAAVVFVGIGVAAAAFVLGERAREHSERNQPAGSLSLPVVVIGANCSTLGEAGITESGEPAYCARLSSTGATLWSKYPGDIAPPSQSGRPDDHPVLVCMEQTGQSHVDCQNDILQSNSGSS</sequence>
<comment type="caution">
    <text evidence="11">The sequence shown here is derived from an EMBL/GenBank/DDBJ whole genome shotgun (WGS) entry which is preliminary data.</text>
</comment>
<evidence type="ECO:0000256" key="4">
    <source>
        <dbReference type="ARBA" id="ARBA00022741"/>
    </source>
</evidence>
<evidence type="ECO:0000313" key="11">
    <source>
        <dbReference type="EMBL" id="EKF21926.1"/>
    </source>
</evidence>
<dbReference type="EMBL" id="AMRA01000109">
    <property type="protein sequence ID" value="EKF21926.1"/>
    <property type="molecule type" value="Genomic_DNA"/>
</dbReference>
<feature type="compositionally biased region" description="Basic residues" evidence="9">
    <location>
        <begin position="302"/>
        <end position="316"/>
    </location>
</feature>
<evidence type="ECO:0000256" key="6">
    <source>
        <dbReference type="ARBA" id="ARBA00022840"/>
    </source>
</evidence>
<keyword evidence="5 11" id="KW-0418">Kinase</keyword>
<dbReference type="PANTHER" id="PTHR43289">
    <property type="entry name" value="MITOGEN-ACTIVATED PROTEIN KINASE KINASE KINASE 20-RELATED"/>
    <property type="match status" value="1"/>
</dbReference>
<evidence type="ECO:0000256" key="3">
    <source>
        <dbReference type="ARBA" id="ARBA00022679"/>
    </source>
</evidence>
<keyword evidence="10" id="KW-0472">Membrane</keyword>
<dbReference type="Gene3D" id="1.10.510.10">
    <property type="entry name" value="Transferase(Phosphotransferase) domain 1"/>
    <property type="match status" value="1"/>
</dbReference>
<keyword evidence="6" id="KW-0067">ATP-binding</keyword>
<organism evidence="11 12">
    <name type="scientific">Mycolicibacterium hassiacum (strain DSM 44199 / CIP 105218 / JCM 12690 / 3849)</name>
    <name type="common">Mycobacterium hassiacum</name>
    <dbReference type="NCBI Taxonomy" id="1122247"/>
    <lineage>
        <taxon>Bacteria</taxon>
        <taxon>Bacillati</taxon>
        <taxon>Actinomycetota</taxon>
        <taxon>Actinomycetes</taxon>
        <taxon>Mycobacteriales</taxon>
        <taxon>Mycobacteriaceae</taxon>
        <taxon>Mycolicibacterium</taxon>
    </lineage>
</organism>
<dbReference type="InterPro" id="IPR000719">
    <property type="entry name" value="Prot_kinase_dom"/>
</dbReference>
<dbReference type="GO" id="GO:0080090">
    <property type="term" value="P:regulation of primary metabolic process"/>
    <property type="evidence" value="ECO:0007669"/>
    <property type="project" value="UniProtKB-ARBA"/>
</dbReference>
<feature type="region of interest" description="Disordered" evidence="9">
    <location>
        <begin position="284"/>
        <end position="316"/>
    </location>
</feature>
<dbReference type="GO" id="GO:0005524">
    <property type="term" value="F:ATP binding"/>
    <property type="evidence" value="ECO:0007669"/>
    <property type="project" value="UniProtKB-KW"/>
</dbReference>
<evidence type="ECO:0000256" key="2">
    <source>
        <dbReference type="ARBA" id="ARBA00022527"/>
    </source>
</evidence>
<keyword evidence="2" id="KW-0723">Serine/threonine-protein kinase</keyword>
<dbReference type="FunFam" id="3.30.200.20:FF:000035">
    <property type="entry name" value="Serine/threonine protein kinase Stk1"/>
    <property type="match status" value="1"/>
</dbReference>
<dbReference type="SMART" id="SM00220">
    <property type="entry name" value="S_TKc"/>
    <property type="match status" value="1"/>
</dbReference>
<evidence type="ECO:0000256" key="5">
    <source>
        <dbReference type="ARBA" id="ARBA00022777"/>
    </source>
</evidence>
<protein>
    <recommendedName>
        <fullName evidence="1">non-specific serine/threonine protein kinase</fullName>
        <ecNumber evidence="1">2.7.11.1</ecNumber>
    </recommendedName>
</protein>
<keyword evidence="10" id="KW-1133">Transmembrane helix</keyword>
<dbReference type="SUPFAM" id="SSF56112">
    <property type="entry name" value="Protein kinase-like (PK-like)"/>
    <property type="match status" value="1"/>
</dbReference>
<dbReference type="PROSITE" id="PS00108">
    <property type="entry name" value="PROTEIN_KINASE_ST"/>
    <property type="match status" value="1"/>
</dbReference>
<dbReference type="RefSeq" id="WP_005631000.1">
    <property type="nucleotide sequence ID" value="NZ_AMRA01000109.1"/>
</dbReference>
<evidence type="ECO:0000256" key="7">
    <source>
        <dbReference type="ARBA" id="ARBA00047899"/>
    </source>
</evidence>
<evidence type="ECO:0000256" key="1">
    <source>
        <dbReference type="ARBA" id="ARBA00012513"/>
    </source>
</evidence>
<dbReference type="EC" id="2.7.11.1" evidence="1"/>
<name>K5BE28_MYCHD</name>
<dbReference type="PATRIC" id="fig|1122247.3.peg.3934"/>
<dbReference type="CDD" id="cd14014">
    <property type="entry name" value="STKc_PknB_like"/>
    <property type="match status" value="1"/>
</dbReference>
<feature type="transmembrane region" description="Helical" evidence="10">
    <location>
        <begin position="318"/>
        <end position="339"/>
    </location>
</feature>
<dbReference type="InterPro" id="IPR008271">
    <property type="entry name" value="Ser/Thr_kinase_AS"/>
</dbReference>
<dbReference type="Proteomes" id="UP000006265">
    <property type="component" value="Unassembled WGS sequence"/>
</dbReference>
<keyword evidence="3 11" id="KW-0808">Transferase</keyword>
<dbReference type="PROSITE" id="PS50011">
    <property type="entry name" value="PROTEIN_KINASE_DOM"/>
    <property type="match status" value="1"/>
</dbReference>
<keyword evidence="4" id="KW-0547">Nucleotide-binding</keyword>
<keyword evidence="10" id="KW-0812">Transmembrane</keyword>
<dbReference type="PANTHER" id="PTHR43289:SF6">
    <property type="entry name" value="SERINE_THREONINE-PROTEIN KINASE NEKL-3"/>
    <property type="match status" value="1"/>
</dbReference>
<dbReference type="Gene3D" id="3.30.200.20">
    <property type="entry name" value="Phosphorylase Kinase, domain 1"/>
    <property type="match status" value="1"/>
</dbReference>
<evidence type="ECO:0000256" key="10">
    <source>
        <dbReference type="SAM" id="Phobius"/>
    </source>
</evidence>
<dbReference type="GO" id="GO:0004674">
    <property type="term" value="F:protein serine/threonine kinase activity"/>
    <property type="evidence" value="ECO:0007669"/>
    <property type="project" value="UniProtKB-KW"/>
</dbReference>
<dbReference type="STRING" id="1122247.GCA_000379865_02402"/>
<comment type="catalytic activity">
    <reaction evidence="7">
        <text>L-threonyl-[protein] + ATP = O-phospho-L-threonyl-[protein] + ADP + H(+)</text>
        <dbReference type="Rhea" id="RHEA:46608"/>
        <dbReference type="Rhea" id="RHEA-COMP:11060"/>
        <dbReference type="Rhea" id="RHEA-COMP:11605"/>
        <dbReference type="ChEBI" id="CHEBI:15378"/>
        <dbReference type="ChEBI" id="CHEBI:30013"/>
        <dbReference type="ChEBI" id="CHEBI:30616"/>
        <dbReference type="ChEBI" id="CHEBI:61977"/>
        <dbReference type="ChEBI" id="CHEBI:456216"/>
        <dbReference type="EC" id="2.7.11.1"/>
    </reaction>
</comment>
<dbReference type="AlphaFoldDB" id="K5BE28"/>
<evidence type="ECO:0000256" key="8">
    <source>
        <dbReference type="ARBA" id="ARBA00048679"/>
    </source>
</evidence>